<dbReference type="OrthoDB" id="663108at2759"/>
<protein>
    <submittedName>
        <fullName evidence="1">Uncharacterized protein</fullName>
    </submittedName>
</protein>
<accession>A0A2G5CGQ5</accession>
<gene>
    <name evidence="1" type="ORF">AQUCO_05600104v1</name>
</gene>
<dbReference type="Proteomes" id="UP000230069">
    <property type="component" value="Unassembled WGS sequence"/>
</dbReference>
<keyword evidence="2" id="KW-1185">Reference proteome</keyword>
<proteinExistence type="predicted"/>
<dbReference type="InParanoid" id="A0A2G5CGQ5"/>
<name>A0A2G5CGQ5_AQUCA</name>
<organism evidence="1 2">
    <name type="scientific">Aquilegia coerulea</name>
    <name type="common">Rocky mountain columbine</name>
    <dbReference type="NCBI Taxonomy" id="218851"/>
    <lineage>
        <taxon>Eukaryota</taxon>
        <taxon>Viridiplantae</taxon>
        <taxon>Streptophyta</taxon>
        <taxon>Embryophyta</taxon>
        <taxon>Tracheophyta</taxon>
        <taxon>Spermatophyta</taxon>
        <taxon>Magnoliopsida</taxon>
        <taxon>Ranunculales</taxon>
        <taxon>Ranunculaceae</taxon>
        <taxon>Thalictroideae</taxon>
        <taxon>Aquilegia</taxon>
    </lineage>
</organism>
<dbReference type="STRING" id="218851.A0A2G5CGQ5"/>
<evidence type="ECO:0000313" key="2">
    <source>
        <dbReference type="Proteomes" id="UP000230069"/>
    </source>
</evidence>
<dbReference type="AlphaFoldDB" id="A0A2G5CGQ5"/>
<evidence type="ECO:0000313" key="1">
    <source>
        <dbReference type="EMBL" id="PIA30420.1"/>
    </source>
</evidence>
<dbReference type="PANTHER" id="PTHR34278">
    <property type="entry name" value="PROTEIN THI031, PUTATIVE-RELATED"/>
    <property type="match status" value="1"/>
</dbReference>
<sequence>MRREGRQHGMVRTCMILPSPLNSRLNSRVVNEFSSQPTAGMYTKVSRKPTNHSKYTGKCGKAKCEECHTHPVCKSKAKAKGTQKINSSDVAKNHQLVTWRVVDKGDNLKYTGKSATGILFNMSNDQYMDDDEVEYDADDVYNGSSALTRIKEDNGNMDFYEVGFVLEAVEDEDWCIVEEF</sequence>
<dbReference type="EMBL" id="KZ305073">
    <property type="protein sequence ID" value="PIA30420.1"/>
    <property type="molecule type" value="Genomic_DNA"/>
</dbReference>
<dbReference type="FunCoup" id="A0A2G5CGQ5">
    <property type="interactions" value="413"/>
</dbReference>
<reference evidence="1 2" key="1">
    <citation type="submission" date="2017-09" db="EMBL/GenBank/DDBJ databases">
        <title>WGS assembly of Aquilegia coerulea Goldsmith.</title>
        <authorList>
            <person name="Hodges S."/>
            <person name="Kramer E."/>
            <person name="Nordborg M."/>
            <person name="Tomkins J."/>
            <person name="Borevitz J."/>
            <person name="Derieg N."/>
            <person name="Yan J."/>
            <person name="Mihaltcheva S."/>
            <person name="Hayes R.D."/>
            <person name="Rokhsar D."/>
        </authorList>
    </citation>
    <scope>NUCLEOTIDE SEQUENCE [LARGE SCALE GENOMIC DNA]</scope>
    <source>
        <strain evidence="2">cv. Goldsmith</strain>
    </source>
</reference>
<dbReference type="PANTHER" id="PTHR34278:SF1">
    <property type="entry name" value="PROTEIN THI031, PUTATIVE-RELATED"/>
    <property type="match status" value="1"/>
</dbReference>